<proteinExistence type="predicted"/>
<comment type="caution">
    <text evidence="1">The sequence shown here is derived from an EMBL/GenBank/DDBJ whole genome shotgun (WGS) entry which is preliminary data.</text>
</comment>
<protein>
    <submittedName>
        <fullName evidence="1">Uncharacterized protein</fullName>
    </submittedName>
</protein>
<name>A0ABS1BWM1_9BACT</name>
<reference evidence="1 2" key="1">
    <citation type="submission" date="2020-12" db="EMBL/GenBank/DDBJ databases">
        <title>Bacterial novel species Adhaeribacter sp. BT258 isolated from soil.</title>
        <authorList>
            <person name="Jung H.-Y."/>
        </authorList>
    </citation>
    <scope>NUCLEOTIDE SEQUENCE [LARGE SCALE GENOMIC DNA]</scope>
    <source>
        <strain evidence="1 2">BT258</strain>
    </source>
</reference>
<dbReference type="EMBL" id="JAEHFX010000001">
    <property type="protein sequence ID" value="MBK0401462.1"/>
    <property type="molecule type" value="Genomic_DNA"/>
</dbReference>
<dbReference type="RefSeq" id="WP_200504095.1">
    <property type="nucleotide sequence ID" value="NZ_JAEHFX010000001.1"/>
</dbReference>
<gene>
    <name evidence="1" type="ORF">I5M27_00615</name>
</gene>
<evidence type="ECO:0000313" key="2">
    <source>
        <dbReference type="Proteomes" id="UP000644147"/>
    </source>
</evidence>
<keyword evidence="2" id="KW-1185">Reference proteome</keyword>
<accession>A0ABS1BWM1</accession>
<dbReference type="Proteomes" id="UP000644147">
    <property type="component" value="Unassembled WGS sequence"/>
</dbReference>
<organism evidence="1 2">
    <name type="scientific">Adhaeribacter terrigena</name>
    <dbReference type="NCBI Taxonomy" id="2793070"/>
    <lineage>
        <taxon>Bacteria</taxon>
        <taxon>Pseudomonadati</taxon>
        <taxon>Bacteroidota</taxon>
        <taxon>Cytophagia</taxon>
        <taxon>Cytophagales</taxon>
        <taxon>Hymenobacteraceae</taxon>
        <taxon>Adhaeribacter</taxon>
    </lineage>
</organism>
<sequence>MRLVANIPHEDVRISVFAWNEKFLVKFEKAGMEQTYKIAEMDIPGDGDLEKMIDEELVDTVLEIFHKMGTAWKEARERMDTL</sequence>
<evidence type="ECO:0000313" key="1">
    <source>
        <dbReference type="EMBL" id="MBK0401462.1"/>
    </source>
</evidence>